<accession>A0A3B0TMR6</accession>
<dbReference type="AlphaFoldDB" id="A0A3B0TMR6"/>
<evidence type="ECO:0000313" key="2">
    <source>
        <dbReference type="EMBL" id="VAW15782.1"/>
    </source>
</evidence>
<dbReference type="SMART" id="SM00986">
    <property type="entry name" value="UDG"/>
    <property type="match status" value="1"/>
</dbReference>
<dbReference type="InterPro" id="IPR005122">
    <property type="entry name" value="Uracil-DNA_glycosylase-like"/>
</dbReference>
<dbReference type="SMART" id="SM00987">
    <property type="entry name" value="UreE_C"/>
    <property type="match status" value="1"/>
</dbReference>
<proteinExistence type="predicted"/>
<feature type="domain" description="Uracil-DNA glycosylase-like" evidence="1">
    <location>
        <begin position="27"/>
        <end position="185"/>
    </location>
</feature>
<protein>
    <recommendedName>
        <fullName evidence="1">Uracil-DNA glycosylase-like domain-containing protein</fullName>
    </recommendedName>
</protein>
<dbReference type="Pfam" id="PF03167">
    <property type="entry name" value="UDG"/>
    <property type="match status" value="1"/>
</dbReference>
<gene>
    <name evidence="2" type="ORF">MNBD_ALPHA12-375</name>
</gene>
<evidence type="ECO:0000259" key="1">
    <source>
        <dbReference type="SMART" id="SM00986"/>
    </source>
</evidence>
<dbReference type="SUPFAM" id="SSF52141">
    <property type="entry name" value="Uracil-DNA glycosylase-like"/>
    <property type="match status" value="1"/>
</dbReference>
<dbReference type="PANTHER" id="PTHR42160:SF1">
    <property type="entry name" value="URACIL-DNA GLYCOSYLASE SUPERFAMILY PROTEIN"/>
    <property type="match status" value="1"/>
</dbReference>
<dbReference type="InterPro" id="IPR047124">
    <property type="entry name" value="HI_0220.2"/>
</dbReference>
<dbReference type="PANTHER" id="PTHR42160">
    <property type="entry name" value="URACIL-DNA GLYCOSYLASE SUPERFAMILY PROTEIN"/>
    <property type="match status" value="1"/>
</dbReference>
<name>A0A3B0TMR6_9ZZZZ</name>
<sequence length="193" mass="22283">MSMDILLEKVKNCTRCAQFLPFDPRPVLTASKEARLLIIGQAPGTRVQESGIPWNDKSGERLRDWLAISEQVFYDQNKVALMPMGFCYPGVNQKGGDLPPRPECAPLWHDLLLAQMPQIKLTLLVGQYAQKHYLGPQRDKTLTETVRNFSRYQPRLVPLPHPSWRTIGWQKKNPWFEHELLPPLRQMISELLD</sequence>
<dbReference type="EMBL" id="UOEO01000038">
    <property type="protein sequence ID" value="VAW15782.1"/>
    <property type="molecule type" value="Genomic_DNA"/>
</dbReference>
<dbReference type="InterPro" id="IPR036895">
    <property type="entry name" value="Uracil-DNA_glycosylase-like_sf"/>
</dbReference>
<organism evidence="2">
    <name type="scientific">hydrothermal vent metagenome</name>
    <dbReference type="NCBI Taxonomy" id="652676"/>
    <lineage>
        <taxon>unclassified sequences</taxon>
        <taxon>metagenomes</taxon>
        <taxon>ecological metagenomes</taxon>
    </lineage>
</organism>
<dbReference type="Gene3D" id="3.40.470.10">
    <property type="entry name" value="Uracil-DNA glycosylase-like domain"/>
    <property type="match status" value="1"/>
</dbReference>
<dbReference type="CDD" id="cd10033">
    <property type="entry name" value="UDG_like"/>
    <property type="match status" value="1"/>
</dbReference>
<reference evidence="2" key="1">
    <citation type="submission" date="2018-06" db="EMBL/GenBank/DDBJ databases">
        <authorList>
            <person name="Zhirakovskaya E."/>
        </authorList>
    </citation>
    <scope>NUCLEOTIDE SEQUENCE</scope>
</reference>